<name>A0ABV6IMC1_9PROT</name>
<feature type="region of interest" description="Disordered" evidence="1">
    <location>
        <begin position="100"/>
        <end position="119"/>
    </location>
</feature>
<reference evidence="2 3" key="1">
    <citation type="submission" date="2024-09" db="EMBL/GenBank/DDBJ databases">
        <authorList>
            <person name="Sun Q."/>
            <person name="Mori K."/>
        </authorList>
    </citation>
    <scope>NUCLEOTIDE SEQUENCE [LARGE SCALE GENOMIC DNA]</scope>
    <source>
        <strain evidence="2 3">CCM 7468</strain>
    </source>
</reference>
<dbReference type="SUPFAM" id="SSF160272">
    <property type="entry name" value="Shew3726-like"/>
    <property type="match status" value="1"/>
</dbReference>
<dbReference type="InterPro" id="IPR009962">
    <property type="entry name" value="DUF1488"/>
</dbReference>
<dbReference type="Pfam" id="PF07369">
    <property type="entry name" value="DUF1488"/>
    <property type="match status" value="1"/>
</dbReference>
<dbReference type="InterPro" id="IPR036692">
    <property type="entry name" value="Shew3726-like_sf"/>
</dbReference>
<dbReference type="Gene3D" id="3.30.160.140">
    <property type="entry name" value="Shew3726-like"/>
    <property type="match status" value="1"/>
</dbReference>
<accession>A0ABV6IMC1</accession>
<organism evidence="2 3">
    <name type="scientific">Muricoccus vinaceus</name>
    <dbReference type="NCBI Taxonomy" id="424704"/>
    <lineage>
        <taxon>Bacteria</taxon>
        <taxon>Pseudomonadati</taxon>
        <taxon>Pseudomonadota</taxon>
        <taxon>Alphaproteobacteria</taxon>
        <taxon>Acetobacterales</taxon>
        <taxon>Roseomonadaceae</taxon>
        <taxon>Muricoccus</taxon>
    </lineage>
</organism>
<gene>
    <name evidence="2" type="ORF">ACFFIC_02935</name>
</gene>
<keyword evidence="3" id="KW-1185">Reference proteome</keyword>
<protein>
    <submittedName>
        <fullName evidence="2">DUF1488 family protein</fullName>
    </submittedName>
</protein>
<comment type="caution">
    <text evidence="2">The sequence shown here is derived from an EMBL/GenBank/DDBJ whole genome shotgun (WGS) entry which is preliminary data.</text>
</comment>
<evidence type="ECO:0000313" key="3">
    <source>
        <dbReference type="Proteomes" id="UP001589789"/>
    </source>
</evidence>
<sequence>MPPAGLPQALAKGVPGDAATPAQPARWRHDRILFEVVEAGETIACSVSKAAIQDAAGRFSNLPRDVMAEFQRLRPRIEVAARSKLRGRAEGAEGLVHVWSADLEDAGPPPSPQAAAIQP</sequence>
<feature type="region of interest" description="Disordered" evidence="1">
    <location>
        <begin position="1"/>
        <end position="25"/>
    </location>
</feature>
<evidence type="ECO:0000313" key="2">
    <source>
        <dbReference type="EMBL" id="MFC0384502.1"/>
    </source>
</evidence>
<dbReference type="RefSeq" id="WP_377048562.1">
    <property type="nucleotide sequence ID" value="NZ_JBHLVZ010000002.1"/>
</dbReference>
<proteinExistence type="predicted"/>
<dbReference type="EMBL" id="JBHLVZ010000002">
    <property type="protein sequence ID" value="MFC0384502.1"/>
    <property type="molecule type" value="Genomic_DNA"/>
</dbReference>
<evidence type="ECO:0000256" key="1">
    <source>
        <dbReference type="SAM" id="MobiDB-lite"/>
    </source>
</evidence>
<dbReference type="Proteomes" id="UP001589789">
    <property type="component" value="Unassembled WGS sequence"/>
</dbReference>